<feature type="compositionally biased region" description="Low complexity" evidence="1">
    <location>
        <begin position="516"/>
        <end position="529"/>
    </location>
</feature>
<comment type="caution">
    <text evidence="2">The sequence shown here is derived from an EMBL/GenBank/DDBJ whole genome shotgun (WGS) entry which is preliminary data.</text>
</comment>
<feature type="region of interest" description="Disordered" evidence="1">
    <location>
        <begin position="856"/>
        <end position="879"/>
    </location>
</feature>
<protein>
    <submittedName>
        <fullName evidence="2">Uncharacterized protein</fullName>
    </submittedName>
</protein>
<feature type="compositionally biased region" description="Gly residues" evidence="1">
    <location>
        <begin position="530"/>
        <end position="543"/>
    </location>
</feature>
<reference evidence="2 3" key="1">
    <citation type="journal article" date="2022" name="Nat. Plants">
        <title>Genomes of leafy and leafless Platanthera orchids illuminate the evolution of mycoheterotrophy.</title>
        <authorList>
            <person name="Li M.H."/>
            <person name="Liu K.W."/>
            <person name="Li Z."/>
            <person name="Lu H.C."/>
            <person name="Ye Q.L."/>
            <person name="Zhang D."/>
            <person name="Wang J.Y."/>
            <person name="Li Y.F."/>
            <person name="Zhong Z.M."/>
            <person name="Liu X."/>
            <person name="Yu X."/>
            <person name="Liu D.K."/>
            <person name="Tu X.D."/>
            <person name="Liu B."/>
            <person name="Hao Y."/>
            <person name="Liao X.Y."/>
            <person name="Jiang Y.T."/>
            <person name="Sun W.H."/>
            <person name="Chen J."/>
            <person name="Chen Y.Q."/>
            <person name="Ai Y."/>
            <person name="Zhai J.W."/>
            <person name="Wu S.S."/>
            <person name="Zhou Z."/>
            <person name="Hsiao Y.Y."/>
            <person name="Wu W.L."/>
            <person name="Chen Y.Y."/>
            <person name="Lin Y.F."/>
            <person name="Hsu J.L."/>
            <person name="Li C.Y."/>
            <person name="Wang Z.W."/>
            <person name="Zhao X."/>
            <person name="Zhong W.Y."/>
            <person name="Ma X.K."/>
            <person name="Ma L."/>
            <person name="Huang J."/>
            <person name="Chen G.Z."/>
            <person name="Huang M.Z."/>
            <person name="Huang L."/>
            <person name="Peng D.H."/>
            <person name="Luo Y.B."/>
            <person name="Zou S.Q."/>
            <person name="Chen S.P."/>
            <person name="Lan S."/>
            <person name="Tsai W.C."/>
            <person name="Van de Peer Y."/>
            <person name="Liu Z.J."/>
        </authorList>
    </citation>
    <scope>NUCLEOTIDE SEQUENCE [LARGE SCALE GENOMIC DNA]</scope>
    <source>
        <strain evidence="2">Lor288</strain>
    </source>
</reference>
<feature type="region of interest" description="Disordered" evidence="1">
    <location>
        <begin position="95"/>
        <end position="140"/>
    </location>
</feature>
<feature type="compositionally biased region" description="Low complexity" evidence="1">
    <location>
        <begin position="40"/>
        <end position="51"/>
    </location>
</feature>
<evidence type="ECO:0000313" key="2">
    <source>
        <dbReference type="EMBL" id="KAK8955718.1"/>
    </source>
</evidence>
<feature type="region of interest" description="Disordered" evidence="1">
    <location>
        <begin position="509"/>
        <end position="564"/>
    </location>
</feature>
<dbReference type="EMBL" id="JBBWWR010000013">
    <property type="protein sequence ID" value="KAK8955718.1"/>
    <property type="molecule type" value="Genomic_DNA"/>
</dbReference>
<proteinExistence type="predicted"/>
<keyword evidence="3" id="KW-1185">Reference proteome</keyword>
<name>A0ABR2LZS1_9ASPA</name>
<gene>
    <name evidence="2" type="ORF">KSP40_PGU004032</name>
</gene>
<feature type="region of interest" description="Disordered" evidence="1">
    <location>
        <begin position="1"/>
        <end position="75"/>
    </location>
</feature>
<evidence type="ECO:0000313" key="3">
    <source>
        <dbReference type="Proteomes" id="UP001412067"/>
    </source>
</evidence>
<accession>A0ABR2LZS1</accession>
<evidence type="ECO:0000256" key="1">
    <source>
        <dbReference type="SAM" id="MobiDB-lite"/>
    </source>
</evidence>
<feature type="compositionally biased region" description="Basic and acidic residues" evidence="1">
    <location>
        <begin position="1"/>
        <end position="10"/>
    </location>
</feature>
<feature type="compositionally biased region" description="Low complexity" evidence="1">
    <location>
        <begin position="548"/>
        <end position="560"/>
    </location>
</feature>
<feature type="compositionally biased region" description="Gly residues" evidence="1">
    <location>
        <begin position="121"/>
        <end position="131"/>
    </location>
</feature>
<sequence length="970" mass="101299">MGKKCKDKEPAAPVIEKVLSPVPSPRILPASSEAQDSPDDSSSLSRRSVSSKAVMDILVSSEQEDNPSDQNCPEGVCQNAIEKLPENIEALMARGGLVPSSPPRREHHGSLEAVGSWRSARGGGGSAGQGGSRSATDQGGRYADWKAEGAADPDQAMVPFISKGLTGQDASWASMVEAEDQKQSDSGMPNSALAVYDTFMDPAESPAAWRLLEGTSPGLSPKQSAALICKLKELNRKLGCLNTWWPQRAKVRWLTEGDSNTAYFRTMGSNRRQSNQINQVLDLNDWTYGLASSQKSQNKKIRNCRTVHGFEKRYPKNFQITLKQTQIFRLCMEKRQEGVGMGEGRWSSPSLLEGDSEGRGDDLVVNGASGLGLEAGLVNPTGLSGGNGFSGKFEACYKTSVLSNPTWRIPQAKCSGGFFNGSEVDSGAISLGTPSVKLPAKSPASSPALLVPGGNGVAAARVLSSSKSVVDPVLPLAAATLTTCGDMVGSPSMSAMDLCRSSADGGGSAFAGTGGSPPAASSTRSRLLGSGSGSSGPDLGGSGLHCNGSRASVSRSGDSSMAQVRNGNCGGSTFEVSMATVDLAGLAQNDVDLEQEGIPLTPWESLNVCGGDVVNVVSGIDPRVLEGSLPCGGFVSGAVQYSGGKPRVFRGSPPPTAAGTSLGMVGVNNVMGVAFIIAGGISRAPITTPIQADSSGIQVEAMEEEPDLDDAELDAMEEAFNPLAGGDESERMGSHVGCSVDGNIDCNAVLGFGALPDVTTARGVLEDGPLTEEVDMGLDTEPVSVGSVPPDVPVVPLADNIGSGNVQPSLLDPVLEHSISLAFCSGCCWWCVALALPRCSGVLWIFWEPATGKETHPEHGIKRGRIPSGRRGLDKERSRPEEFTIFPSPRLPGLIKSPFFQVPEHPSPRTSKSIPSPFNSTMVEDPLAAVWAQRPVAGVAGGARRWRYLAAAVSCEFFGSPLQVFFSPSC</sequence>
<dbReference type="Proteomes" id="UP001412067">
    <property type="component" value="Unassembled WGS sequence"/>
</dbReference>
<organism evidence="2 3">
    <name type="scientific">Platanthera guangdongensis</name>
    <dbReference type="NCBI Taxonomy" id="2320717"/>
    <lineage>
        <taxon>Eukaryota</taxon>
        <taxon>Viridiplantae</taxon>
        <taxon>Streptophyta</taxon>
        <taxon>Embryophyta</taxon>
        <taxon>Tracheophyta</taxon>
        <taxon>Spermatophyta</taxon>
        <taxon>Magnoliopsida</taxon>
        <taxon>Liliopsida</taxon>
        <taxon>Asparagales</taxon>
        <taxon>Orchidaceae</taxon>
        <taxon>Orchidoideae</taxon>
        <taxon>Orchideae</taxon>
        <taxon>Orchidinae</taxon>
        <taxon>Platanthera</taxon>
    </lineage>
</organism>